<dbReference type="CDD" id="cd06170">
    <property type="entry name" value="LuxR_C_like"/>
    <property type="match status" value="1"/>
</dbReference>
<feature type="domain" description="HTH luxR-type" evidence="4">
    <location>
        <begin position="134"/>
        <end position="199"/>
    </location>
</feature>
<dbReference type="InterPro" id="IPR035965">
    <property type="entry name" value="PAS-like_dom_sf"/>
</dbReference>
<dbReference type="Pfam" id="PF00196">
    <property type="entry name" value="GerE"/>
    <property type="match status" value="1"/>
</dbReference>
<dbReference type="SUPFAM" id="SSF55785">
    <property type="entry name" value="PYP-like sensor domain (PAS domain)"/>
    <property type="match status" value="1"/>
</dbReference>
<dbReference type="PANTHER" id="PTHR44688:SF16">
    <property type="entry name" value="DNA-BINDING TRANSCRIPTIONAL ACTIVATOR DEVR_DOSR"/>
    <property type="match status" value="1"/>
</dbReference>
<comment type="caution">
    <text evidence="5">The sequence shown here is derived from an EMBL/GenBank/DDBJ whole genome shotgun (WGS) entry which is preliminary data.</text>
</comment>
<protein>
    <submittedName>
        <fullName evidence="5">LuxR C-terminal-related transcriptional regulator</fullName>
    </submittedName>
</protein>
<reference evidence="6" key="1">
    <citation type="journal article" date="2019" name="Int. J. Syst. Evol. Microbiol.">
        <title>The Global Catalogue of Microorganisms (GCM) 10K type strain sequencing project: providing services to taxonomists for standard genome sequencing and annotation.</title>
        <authorList>
            <consortium name="The Broad Institute Genomics Platform"/>
            <consortium name="The Broad Institute Genome Sequencing Center for Infectious Disease"/>
            <person name="Wu L."/>
            <person name="Ma J."/>
        </authorList>
    </citation>
    <scope>NUCLEOTIDE SEQUENCE [LARGE SCALE GENOMIC DNA]</scope>
    <source>
        <strain evidence="6">KCTC 12848</strain>
    </source>
</reference>
<gene>
    <name evidence="5" type="ORF">ACFPFM_18845</name>
</gene>
<sequence>MPTPAAAGGAGRGDEQADFLGSLAESSGLCMARLDRGLRVVRANGFFRRQFSPSAEDLRGRSLYDFLHPRVHSRVGYQFRYLAEGRRTWFAERVVAMRPGAAEFDGALTGVARRGSTGITVLLKTAAGEGGERDVVGDDRLSEVSARVLERVAAGESNPEIATRLRLSKQGVEYHIGTMLRRFGVSNRAALVSRAFTAGLFSGAEWPPHVLPQYIR</sequence>
<dbReference type="SMART" id="SM00421">
    <property type="entry name" value="HTH_LUXR"/>
    <property type="match status" value="1"/>
</dbReference>
<dbReference type="InterPro" id="IPR000792">
    <property type="entry name" value="Tscrpt_reg_LuxR_C"/>
</dbReference>
<dbReference type="PROSITE" id="PS50043">
    <property type="entry name" value="HTH_LUXR_2"/>
    <property type="match status" value="1"/>
</dbReference>
<evidence type="ECO:0000256" key="2">
    <source>
        <dbReference type="ARBA" id="ARBA00023125"/>
    </source>
</evidence>
<keyword evidence="2" id="KW-0238">DNA-binding</keyword>
<dbReference type="Gene3D" id="3.30.450.20">
    <property type="entry name" value="PAS domain"/>
    <property type="match status" value="1"/>
</dbReference>
<dbReference type="InterPro" id="IPR013656">
    <property type="entry name" value="PAS_4"/>
</dbReference>
<evidence type="ECO:0000259" key="4">
    <source>
        <dbReference type="PROSITE" id="PS50043"/>
    </source>
</evidence>
<dbReference type="SUPFAM" id="SSF46894">
    <property type="entry name" value="C-terminal effector domain of the bipartite response regulators"/>
    <property type="match status" value="1"/>
</dbReference>
<name>A0ABV9Y237_9PSEU</name>
<keyword evidence="3" id="KW-0804">Transcription</keyword>
<keyword evidence="6" id="KW-1185">Reference proteome</keyword>
<proteinExistence type="predicted"/>
<evidence type="ECO:0000313" key="5">
    <source>
        <dbReference type="EMBL" id="MFC5055807.1"/>
    </source>
</evidence>
<dbReference type="Proteomes" id="UP001595833">
    <property type="component" value="Unassembled WGS sequence"/>
</dbReference>
<dbReference type="InterPro" id="IPR016032">
    <property type="entry name" value="Sig_transdc_resp-reg_C-effctor"/>
</dbReference>
<accession>A0ABV9Y237</accession>
<dbReference type="EMBL" id="JBHSJB010000017">
    <property type="protein sequence ID" value="MFC5055807.1"/>
    <property type="molecule type" value="Genomic_DNA"/>
</dbReference>
<dbReference type="Gene3D" id="1.10.10.10">
    <property type="entry name" value="Winged helix-like DNA-binding domain superfamily/Winged helix DNA-binding domain"/>
    <property type="match status" value="1"/>
</dbReference>
<evidence type="ECO:0000256" key="3">
    <source>
        <dbReference type="ARBA" id="ARBA00023163"/>
    </source>
</evidence>
<dbReference type="InterPro" id="IPR036388">
    <property type="entry name" value="WH-like_DNA-bd_sf"/>
</dbReference>
<dbReference type="PANTHER" id="PTHR44688">
    <property type="entry name" value="DNA-BINDING TRANSCRIPTIONAL ACTIVATOR DEVR_DOSR"/>
    <property type="match status" value="1"/>
</dbReference>
<keyword evidence="1" id="KW-0805">Transcription regulation</keyword>
<dbReference type="RefSeq" id="WP_344041695.1">
    <property type="nucleotide sequence ID" value="NZ_BAAAKE010000030.1"/>
</dbReference>
<evidence type="ECO:0000313" key="6">
    <source>
        <dbReference type="Proteomes" id="UP001595833"/>
    </source>
</evidence>
<evidence type="ECO:0000256" key="1">
    <source>
        <dbReference type="ARBA" id="ARBA00023015"/>
    </source>
</evidence>
<organism evidence="5 6">
    <name type="scientific">Saccharothrix xinjiangensis</name>
    <dbReference type="NCBI Taxonomy" id="204798"/>
    <lineage>
        <taxon>Bacteria</taxon>
        <taxon>Bacillati</taxon>
        <taxon>Actinomycetota</taxon>
        <taxon>Actinomycetes</taxon>
        <taxon>Pseudonocardiales</taxon>
        <taxon>Pseudonocardiaceae</taxon>
        <taxon>Saccharothrix</taxon>
    </lineage>
</organism>
<dbReference type="Pfam" id="PF08448">
    <property type="entry name" value="PAS_4"/>
    <property type="match status" value="1"/>
</dbReference>